<evidence type="ECO:0008006" key="4">
    <source>
        <dbReference type="Google" id="ProtNLM"/>
    </source>
</evidence>
<dbReference type="AlphaFoldDB" id="A0ABD1XHM5"/>
<sequence length="351" mass="40530">MVGALDQFDGRDVSKYLNVNKKEMELNRVLEKEMIKTFELAVAPKIQEHRYKIELFLRVADPELQEKLELLLEDKEVDEGLITNWKDVEDAVKLISKQERRQEKISIRWFVPIPAPMPILVPMKAPIVSPIAQVVQPVAPIVQPIVPIVQPRSTTPKREETTLDELVRGLQDLSIKFARLEERAVRVEARPISRLQARVQWCMWCDSVEHTCRECDEFLEYIRQGVIFWKDEKVALKYLGALLQTNIGKGGMKKIVEDYLEVELASICNLPMVKPPRKELHVRWADEKDEGELLASHFNVNHWARGTIEILVRVGNLEEPIVALIDHGSEINVMAKSLYEKEKWPIDLDHG</sequence>
<protein>
    <recommendedName>
        <fullName evidence="4">Gag-pol polyprotein</fullName>
    </recommendedName>
</protein>
<proteinExistence type="predicted"/>
<evidence type="ECO:0000256" key="1">
    <source>
        <dbReference type="SAM" id="Coils"/>
    </source>
</evidence>
<gene>
    <name evidence="2" type="ORF">R1flu_027003</name>
</gene>
<reference evidence="2 3" key="1">
    <citation type="submission" date="2024-09" db="EMBL/GenBank/DDBJ databases">
        <title>Chromosome-scale assembly of Riccia fluitans.</title>
        <authorList>
            <person name="Paukszto L."/>
            <person name="Sawicki J."/>
            <person name="Karawczyk K."/>
            <person name="Piernik-Szablinska J."/>
            <person name="Szczecinska M."/>
            <person name="Mazdziarz M."/>
        </authorList>
    </citation>
    <scope>NUCLEOTIDE SEQUENCE [LARGE SCALE GENOMIC DNA]</scope>
    <source>
        <strain evidence="2">Rf_01</strain>
        <tissue evidence="2">Aerial parts of the thallus</tissue>
    </source>
</reference>
<feature type="coiled-coil region" evidence="1">
    <location>
        <begin position="163"/>
        <end position="190"/>
    </location>
</feature>
<keyword evidence="3" id="KW-1185">Reference proteome</keyword>
<dbReference type="EMBL" id="JBHFFA010000008">
    <property type="protein sequence ID" value="KAL2608430.1"/>
    <property type="molecule type" value="Genomic_DNA"/>
</dbReference>
<evidence type="ECO:0000313" key="3">
    <source>
        <dbReference type="Proteomes" id="UP001605036"/>
    </source>
</evidence>
<name>A0ABD1XHM5_9MARC</name>
<evidence type="ECO:0000313" key="2">
    <source>
        <dbReference type="EMBL" id="KAL2608430.1"/>
    </source>
</evidence>
<comment type="caution">
    <text evidence="2">The sequence shown here is derived from an EMBL/GenBank/DDBJ whole genome shotgun (WGS) entry which is preliminary data.</text>
</comment>
<keyword evidence="1" id="KW-0175">Coiled coil</keyword>
<dbReference type="Proteomes" id="UP001605036">
    <property type="component" value="Unassembled WGS sequence"/>
</dbReference>
<accession>A0ABD1XHM5</accession>
<organism evidence="2 3">
    <name type="scientific">Riccia fluitans</name>
    <dbReference type="NCBI Taxonomy" id="41844"/>
    <lineage>
        <taxon>Eukaryota</taxon>
        <taxon>Viridiplantae</taxon>
        <taxon>Streptophyta</taxon>
        <taxon>Embryophyta</taxon>
        <taxon>Marchantiophyta</taxon>
        <taxon>Marchantiopsida</taxon>
        <taxon>Marchantiidae</taxon>
        <taxon>Marchantiales</taxon>
        <taxon>Ricciaceae</taxon>
        <taxon>Riccia</taxon>
    </lineage>
</organism>